<dbReference type="InterPro" id="IPR036526">
    <property type="entry name" value="C-N_Hydrolase_sf"/>
</dbReference>
<evidence type="ECO:0000256" key="5">
    <source>
        <dbReference type="ARBA" id="ARBA00022989"/>
    </source>
</evidence>
<comment type="subcellular location">
    <subcellularLocation>
        <location evidence="1">Cell membrane</location>
        <topology evidence="1">Multi-pass membrane protein</topology>
    </subcellularLocation>
</comment>
<evidence type="ECO:0000256" key="7">
    <source>
        <dbReference type="ARBA" id="ARBA00023315"/>
    </source>
</evidence>
<keyword evidence="3" id="KW-0808">Transferase</keyword>
<evidence type="ECO:0000256" key="8">
    <source>
        <dbReference type="SAM" id="Phobius"/>
    </source>
</evidence>
<feature type="domain" description="CN hydrolase" evidence="9">
    <location>
        <begin position="4"/>
        <end position="252"/>
    </location>
</feature>
<dbReference type="InterPro" id="IPR003010">
    <property type="entry name" value="C-N_Hydrolase"/>
</dbReference>
<dbReference type="Pfam" id="PF00795">
    <property type="entry name" value="CN_hydrolase"/>
    <property type="match status" value="1"/>
</dbReference>
<feature type="transmembrane region" description="Helical" evidence="8">
    <location>
        <begin position="265"/>
        <end position="282"/>
    </location>
</feature>
<reference evidence="11" key="1">
    <citation type="journal article" date="2019" name="Int. J. Syst. Evol. Microbiol.">
        <title>The Global Catalogue of Microorganisms (GCM) 10K type strain sequencing project: providing services to taxonomists for standard genome sequencing and annotation.</title>
        <authorList>
            <consortium name="The Broad Institute Genomics Platform"/>
            <consortium name="The Broad Institute Genome Sequencing Center for Infectious Disease"/>
            <person name="Wu L."/>
            <person name="Ma J."/>
        </authorList>
    </citation>
    <scope>NUCLEOTIDE SEQUENCE [LARGE SCALE GENOMIC DNA]</scope>
    <source>
        <strain evidence="11">JCM 18126</strain>
    </source>
</reference>
<accession>A0ABP9I5P3</accession>
<comment type="caution">
    <text evidence="10">The sequence shown here is derived from an EMBL/GenBank/DDBJ whole genome shotgun (WGS) entry which is preliminary data.</text>
</comment>
<dbReference type="NCBIfam" id="TIGR00546">
    <property type="entry name" value="lnt"/>
    <property type="match status" value="1"/>
</dbReference>
<keyword evidence="6 8" id="KW-0472">Membrane</keyword>
<organism evidence="10 11">
    <name type="scientific">Kineococcus glutinatus</name>
    <dbReference type="NCBI Taxonomy" id="1070872"/>
    <lineage>
        <taxon>Bacteria</taxon>
        <taxon>Bacillati</taxon>
        <taxon>Actinomycetota</taxon>
        <taxon>Actinomycetes</taxon>
        <taxon>Kineosporiales</taxon>
        <taxon>Kineosporiaceae</taxon>
        <taxon>Kineococcus</taxon>
    </lineage>
</organism>
<sequence length="304" mass="32095">MAAVQGNTPTDGLDFNAERRAVLDNHARATAQLAADVRAGRVPQPDLVLWPENASDIDPLLNADAARVISGAVDAVGAPTLVGAVLQGPGEGLTNAGIVWSPGTGPGQRYAKQRPAPFGEYMPYRSFFRLFTDKVDLVSRDFVPGTSTGVMSMGGAKVGDIICFEVLFDDLPREAVLAGADMLVVQTNNATFGYSHEAVQQLAMSRLRAVETGRSVVQISTVGVSAFITPDGVAHQRTGLFTSAVLNGQLPLRSQLTFAVRHGQAVELALCALGGLLVLAAGRDRRRGATRRPALRRRAVAAGR</sequence>
<evidence type="ECO:0000256" key="2">
    <source>
        <dbReference type="ARBA" id="ARBA00022475"/>
    </source>
</evidence>
<keyword evidence="4 8" id="KW-0812">Transmembrane</keyword>
<protein>
    <recommendedName>
        <fullName evidence="9">CN hydrolase domain-containing protein</fullName>
    </recommendedName>
</protein>
<dbReference type="Gene3D" id="3.60.110.10">
    <property type="entry name" value="Carbon-nitrogen hydrolase"/>
    <property type="match status" value="1"/>
</dbReference>
<dbReference type="Proteomes" id="UP001501195">
    <property type="component" value="Unassembled WGS sequence"/>
</dbReference>
<proteinExistence type="predicted"/>
<keyword evidence="11" id="KW-1185">Reference proteome</keyword>
<keyword evidence="7" id="KW-0012">Acyltransferase</keyword>
<evidence type="ECO:0000256" key="1">
    <source>
        <dbReference type="ARBA" id="ARBA00004651"/>
    </source>
</evidence>
<evidence type="ECO:0000256" key="6">
    <source>
        <dbReference type="ARBA" id="ARBA00023136"/>
    </source>
</evidence>
<dbReference type="InterPro" id="IPR004563">
    <property type="entry name" value="Apolipo_AcylTrfase"/>
</dbReference>
<evidence type="ECO:0000256" key="4">
    <source>
        <dbReference type="ARBA" id="ARBA00022692"/>
    </source>
</evidence>
<evidence type="ECO:0000313" key="11">
    <source>
        <dbReference type="Proteomes" id="UP001501195"/>
    </source>
</evidence>
<evidence type="ECO:0000256" key="3">
    <source>
        <dbReference type="ARBA" id="ARBA00022679"/>
    </source>
</evidence>
<dbReference type="SUPFAM" id="SSF56317">
    <property type="entry name" value="Carbon-nitrogen hydrolase"/>
    <property type="match status" value="1"/>
</dbReference>
<dbReference type="PANTHER" id="PTHR38686">
    <property type="entry name" value="APOLIPOPROTEIN N-ACYLTRANSFERASE"/>
    <property type="match status" value="1"/>
</dbReference>
<dbReference type="EMBL" id="BAABIL010000458">
    <property type="protein sequence ID" value="GAA4988331.1"/>
    <property type="molecule type" value="Genomic_DNA"/>
</dbReference>
<evidence type="ECO:0000259" key="9">
    <source>
        <dbReference type="PROSITE" id="PS50263"/>
    </source>
</evidence>
<gene>
    <name evidence="10" type="ORF">GCM10023225_27540</name>
</gene>
<keyword evidence="5 8" id="KW-1133">Transmembrane helix</keyword>
<dbReference type="PANTHER" id="PTHR38686:SF1">
    <property type="entry name" value="APOLIPOPROTEIN N-ACYLTRANSFERASE"/>
    <property type="match status" value="1"/>
</dbReference>
<dbReference type="PROSITE" id="PS50263">
    <property type="entry name" value="CN_HYDROLASE"/>
    <property type="match status" value="1"/>
</dbReference>
<name>A0ABP9I5P3_9ACTN</name>
<keyword evidence="2" id="KW-1003">Cell membrane</keyword>
<dbReference type="CDD" id="cd07571">
    <property type="entry name" value="ALP_N-acyl_transferase"/>
    <property type="match status" value="1"/>
</dbReference>
<evidence type="ECO:0000313" key="10">
    <source>
        <dbReference type="EMBL" id="GAA4988331.1"/>
    </source>
</evidence>